<name>D8T1Z7_SELML</name>
<dbReference type="Proteomes" id="UP000001514">
    <property type="component" value="Unassembled WGS sequence"/>
</dbReference>
<evidence type="ECO:0000256" key="1">
    <source>
        <dbReference type="SAM" id="Phobius"/>
    </source>
</evidence>
<dbReference type="AlphaFoldDB" id="D8T1Z7"/>
<proteinExistence type="predicted"/>
<dbReference type="HOGENOM" id="CLU_1144226_0_0_1"/>
<sequence length="243" mass="27207">MKVARPCLLSIALDMRRICFRGSAARFCSRPTSKYEGQELLKIGDIQHIWNLQLQGSARRTSPFEKSSVMEELSDPVAQEQNKNFKHTKVAESEWDGIPLGSSSSTAAAAAAAFATPGLLVAGIVLFLLAMVAIVTGIWITRLFEQKDYVTDTIIEKKLLSGIANKRIPQIFGPEHDKIFPFDPLLVPPELDGERIWTRSHIWWHTETDAIQPDSSIVEANKEDKMTEKKRVWGGSKLHYSST</sequence>
<evidence type="ECO:0000313" key="3">
    <source>
        <dbReference type="Proteomes" id="UP000001514"/>
    </source>
</evidence>
<feature type="transmembrane region" description="Helical" evidence="1">
    <location>
        <begin position="119"/>
        <end position="140"/>
    </location>
</feature>
<dbReference type="InParanoid" id="D8T1Z7"/>
<organism evidence="3">
    <name type="scientific">Selaginella moellendorffii</name>
    <name type="common">Spikemoss</name>
    <dbReference type="NCBI Taxonomy" id="88036"/>
    <lineage>
        <taxon>Eukaryota</taxon>
        <taxon>Viridiplantae</taxon>
        <taxon>Streptophyta</taxon>
        <taxon>Embryophyta</taxon>
        <taxon>Tracheophyta</taxon>
        <taxon>Lycopodiopsida</taxon>
        <taxon>Selaginellales</taxon>
        <taxon>Selaginellaceae</taxon>
        <taxon>Selaginella</taxon>
    </lineage>
</organism>
<keyword evidence="1" id="KW-0472">Membrane</keyword>
<keyword evidence="1" id="KW-0812">Transmembrane</keyword>
<dbReference type="KEGG" id="smo:SELMODRAFT_428173"/>
<evidence type="ECO:0000313" key="2">
    <source>
        <dbReference type="EMBL" id="EFJ09273.1"/>
    </source>
</evidence>
<dbReference type="Gramene" id="EFJ09273">
    <property type="protein sequence ID" value="EFJ09273"/>
    <property type="gene ID" value="SELMODRAFT_428173"/>
</dbReference>
<protein>
    <submittedName>
        <fullName evidence="2">Uncharacterized protein</fullName>
    </submittedName>
</protein>
<reference evidence="2 3" key="1">
    <citation type="journal article" date="2011" name="Science">
        <title>The Selaginella genome identifies genetic changes associated with the evolution of vascular plants.</title>
        <authorList>
            <person name="Banks J.A."/>
            <person name="Nishiyama T."/>
            <person name="Hasebe M."/>
            <person name="Bowman J.L."/>
            <person name="Gribskov M."/>
            <person name="dePamphilis C."/>
            <person name="Albert V.A."/>
            <person name="Aono N."/>
            <person name="Aoyama T."/>
            <person name="Ambrose B.A."/>
            <person name="Ashton N.W."/>
            <person name="Axtell M.J."/>
            <person name="Barker E."/>
            <person name="Barker M.S."/>
            <person name="Bennetzen J.L."/>
            <person name="Bonawitz N.D."/>
            <person name="Chapple C."/>
            <person name="Cheng C."/>
            <person name="Correa L.G."/>
            <person name="Dacre M."/>
            <person name="DeBarry J."/>
            <person name="Dreyer I."/>
            <person name="Elias M."/>
            <person name="Engstrom E.M."/>
            <person name="Estelle M."/>
            <person name="Feng L."/>
            <person name="Finet C."/>
            <person name="Floyd S.K."/>
            <person name="Frommer W.B."/>
            <person name="Fujita T."/>
            <person name="Gramzow L."/>
            <person name="Gutensohn M."/>
            <person name="Harholt J."/>
            <person name="Hattori M."/>
            <person name="Heyl A."/>
            <person name="Hirai T."/>
            <person name="Hiwatashi Y."/>
            <person name="Ishikawa M."/>
            <person name="Iwata M."/>
            <person name="Karol K.G."/>
            <person name="Koehler B."/>
            <person name="Kolukisaoglu U."/>
            <person name="Kubo M."/>
            <person name="Kurata T."/>
            <person name="Lalonde S."/>
            <person name="Li K."/>
            <person name="Li Y."/>
            <person name="Litt A."/>
            <person name="Lyons E."/>
            <person name="Manning G."/>
            <person name="Maruyama T."/>
            <person name="Michael T.P."/>
            <person name="Mikami K."/>
            <person name="Miyazaki S."/>
            <person name="Morinaga S."/>
            <person name="Murata T."/>
            <person name="Mueller-Roeber B."/>
            <person name="Nelson D.R."/>
            <person name="Obara M."/>
            <person name="Oguri Y."/>
            <person name="Olmstead R.G."/>
            <person name="Onodera N."/>
            <person name="Petersen B.L."/>
            <person name="Pils B."/>
            <person name="Prigge M."/>
            <person name="Rensing S.A."/>
            <person name="Riano-Pachon D.M."/>
            <person name="Roberts A.W."/>
            <person name="Sato Y."/>
            <person name="Scheller H.V."/>
            <person name="Schulz B."/>
            <person name="Schulz C."/>
            <person name="Shakirov E.V."/>
            <person name="Shibagaki N."/>
            <person name="Shinohara N."/>
            <person name="Shippen D.E."/>
            <person name="Soerensen I."/>
            <person name="Sotooka R."/>
            <person name="Sugimoto N."/>
            <person name="Sugita M."/>
            <person name="Sumikawa N."/>
            <person name="Tanurdzic M."/>
            <person name="Theissen G."/>
            <person name="Ulvskov P."/>
            <person name="Wakazuki S."/>
            <person name="Weng J.K."/>
            <person name="Willats W.W."/>
            <person name="Wipf D."/>
            <person name="Wolf P.G."/>
            <person name="Yang L."/>
            <person name="Zimmer A.D."/>
            <person name="Zhu Q."/>
            <person name="Mitros T."/>
            <person name="Hellsten U."/>
            <person name="Loque D."/>
            <person name="Otillar R."/>
            <person name="Salamov A."/>
            <person name="Schmutz J."/>
            <person name="Shapiro H."/>
            <person name="Lindquist E."/>
            <person name="Lucas S."/>
            <person name="Rokhsar D."/>
            <person name="Grigoriev I.V."/>
        </authorList>
    </citation>
    <scope>NUCLEOTIDE SEQUENCE [LARGE SCALE GENOMIC DNA]</scope>
</reference>
<keyword evidence="3" id="KW-1185">Reference proteome</keyword>
<accession>D8T1Z7</accession>
<keyword evidence="1" id="KW-1133">Transmembrane helix</keyword>
<gene>
    <name evidence="2" type="ORF">SELMODRAFT_428173</name>
</gene>
<dbReference type="EMBL" id="GL377664">
    <property type="protein sequence ID" value="EFJ09273.1"/>
    <property type="molecule type" value="Genomic_DNA"/>
</dbReference>